<comment type="similarity">
    <text evidence="7">Belongs to the high-potential iron-sulfur protein (HiPIP) family.</text>
</comment>
<dbReference type="Pfam" id="PF01355">
    <property type="entry name" value="HIPIP"/>
    <property type="match status" value="1"/>
</dbReference>
<protein>
    <recommendedName>
        <fullName evidence="7">High-potential iron-sulfur protein</fullName>
        <shortName evidence="7">HiPIP</shortName>
    </recommendedName>
</protein>
<keyword evidence="5 7" id="KW-0408">Iron</keyword>
<dbReference type="InterPro" id="IPR036369">
    <property type="entry name" value="HIPIP_sf"/>
</dbReference>
<dbReference type="OrthoDB" id="5298540at2"/>
<organism evidence="9 10">
    <name type="scientific">Paraburkholderia silviterrae</name>
    <dbReference type="NCBI Taxonomy" id="2528715"/>
    <lineage>
        <taxon>Bacteria</taxon>
        <taxon>Pseudomonadati</taxon>
        <taxon>Pseudomonadota</taxon>
        <taxon>Betaproteobacteria</taxon>
        <taxon>Burkholderiales</taxon>
        <taxon>Burkholderiaceae</taxon>
        <taxon>Paraburkholderia</taxon>
    </lineage>
</organism>
<dbReference type="PROSITE" id="PS51373">
    <property type="entry name" value="HIPIP"/>
    <property type="match status" value="1"/>
</dbReference>
<feature type="domain" description="High potential iron-sulfur proteins family profile" evidence="8">
    <location>
        <begin position="29"/>
        <end position="107"/>
    </location>
</feature>
<accession>A0A4R5M1D3</accession>
<proteinExistence type="inferred from homology"/>
<evidence type="ECO:0000313" key="10">
    <source>
        <dbReference type="Proteomes" id="UP000295722"/>
    </source>
</evidence>
<reference evidence="9 10" key="1">
    <citation type="submission" date="2019-03" db="EMBL/GenBank/DDBJ databases">
        <title>Paraburkholderia sp. 4M-K11, isolated from subtropical forest soil.</title>
        <authorList>
            <person name="Gao Z.-H."/>
            <person name="Qiu L.-H."/>
        </authorList>
    </citation>
    <scope>NUCLEOTIDE SEQUENCE [LARGE SCALE GENOMIC DNA]</scope>
    <source>
        <strain evidence="9 10">4M-K11</strain>
    </source>
</reference>
<dbReference type="GO" id="GO:0046872">
    <property type="term" value="F:metal ion binding"/>
    <property type="evidence" value="ECO:0007669"/>
    <property type="project" value="UniProtKB-KW"/>
</dbReference>
<evidence type="ECO:0000256" key="7">
    <source>
        <dbReference type="RuleBase" id="RU000620"/>
    </source>
</evidence>
<dbReference type="AlphaFoldDB" id="A0A4R5M1D3"/>
<keyword evidence="3 7" id="KW-0479">Metal-binding</keyword>
<sequence length="107" mass="11324">MNQTTFSRRAFVITTIGAATTFVLQRNARAEAPLLTESDAPAKALGYHADAARMDKAQFARYAPGQDCGNCSFYQGKPGDAAGACPLFGGKRVATAGWCNAYNQRAG</sequence>
<comment type="subunit">
    <text evidence="7">Homodimer.</text>
</comment>
<dbReference type="GO" id="GO:0019646">
    <property type="term" value="P:aerobic electron transport chain"/>
    <property type="evidence" value="ECO:0007669"/>
    <property type="project" value="InterPro"/>
</dbReference>
<evidence type="ECO:0000256" key="3">
    <source>
        <dbReference type="ARBA" id="ARBA00022723"/>
    </source>
</evidence>
<keyword evidence="2 7" id="KW-0004">4Fe-4S</keyword>
<name>A0A4R5M1D3_9BURK</name>
<evidence type="ECO:0000256" key="4">
    <source>
        <dbReference type="ARBA" id="ARBA00022982"/>
    </source>
</evidence>
<keyword evidence="10" id="KW-1185">Reference proteome</keyword>
<comment type="function">
    <text evidence="7">Specific class of high-redox-potential 4Fe-4S ferredoxins. Functions in anaerobic electron transport in most purple and in some other photosynthetic bacteria and in at least one genus (Paracoccus) of halophilic, denitrifying bacteria.</text>
</comment>
<dbReference type="SUPFAM" id="SSF57652">
    <property type="entry name" value="HIPIP (high potential iron protein)"/>
    <property type="match status" value="1"/>
</dbReference>
<evidence type="ECO:0000256" key="5">
    <source>
        <dbReference type="ARBA" id="ARBA00023004"/>
    </source>
</evidence>
<dbReference type="GO" id="GO:0051539">
    <property type="term" value="F:4 iron, 4 sulfur cluster binding"/>
    <property type="evidence" value="ECO:0007669"/>
    <property type="project" value="UniProtKB-KW"/>
</dbReference>
<gene>
    <name evidence="9" type="ORF">EYW47_32425</name>
</gene>
<comment type="caution">
    <text evidence="9">The sequence shown here is derived from an EMBL/GenBank/DDBJ whole genome shotgun (WGS) entry which is preliminary data.</text>
</comment>
<dbReference type="InterPro" id="IPR000170">
    <property type="entry name" value="High_potential_FeS_prot"/>
</dbReference>
<dbReference type="EMBL" id="SMRP01000025">
    <property type="protein sequence ID" value="TDG19026.1"/>
    <property type="molecule type" value="Genomic_DNA"/>
</dbReference>
<dbReference type="Proteomes" id="UP000295722">
    <property type="component" value="Unassembled WGS sequence"/>
</dbReference>
<evidence type="ECO:0000256" key="1">
    <source>
        <dbReference type="ARBA" id="ARBA00022448"/>
    </source>
</evidence>
<dbReference type="GO" id="GO:0009055">
    <property type="term" value="F:electron transfer activity"/>
    <property type="evidence" value="ECO:0007669"/>
    <property type="project" value="InterPro"/>
</dbReference>
<dbReference type="RefSeq" id="WP_133198892.1">
    <property type="nucleotide sequence ID" value="NZ_JBHUCW010000004.1"/>
</dbReference>
<dbReference type="Gene3D" id="4.10.490.10">
    <property type="entry name" value="High potential iron-sulphur protein"/>
    <property type="match status" value="1"/>
</dbReference>
<keyword evidence="6 7" id="KW-0411">Iron-sulfur</keyword>
<evidence type="ECO:0000256" key="2">
    <source>
        <dbReference type="ARBA" id="ARBA00022485"/>
    </source>
</evidence>
<evidence type="ECO:0000256" key="6">
    <source>
        <dbReference type="ARBA" id="ARBA00023014"/>
    </source>
</evidence>
<evidence type="ECO:0000259" key="8">
    <source>
        <dbReference type="PROSITE" id="PS51373"/>
    </source>
</evidence>
<keyword evidence="1 7" id="KW-0813">Transport</keyword>
<evidence type="ECO:0000313" key="9">
    <source>
        <dbReference type="EMBL" id="TDG19026.1"/>
    </source>
</evidence>
<keyword evidence="4 7" id="KW-0249">Electron transport</keyword>